<reference evidence="1" key="1">
    <citation type="submission" date="2015-06" db="EMBL/GenBank/DDBJ databases">
        <title>Genomic characterization of STP4-a, a novel T4 virulent phage infecting Salmonella.</title>
        <authorList>
            <person name="Li M."/>
            <person name="Wang J."/>
            <person name="Lin H."/>
            <person name="Han F."/>
        </authorList>
    </citation>
    <scope>NUCLEOTIDE SEQUENCE [LARGE SCALE GENOMIC DNA]</scope>
</reference>
<keyword evidence="2" id="KW-1185">Reference proteome</keyword>
<proteinExistence type="predicted"/>
<name>A0A0B4L9D4_9CAUD</name>
<dbReference type="Proteomes" id="UP000032000">
    <property type="component" value="Segment"/>
</dbReference>
<accession>A0A0B4L9D4</accession>
<sequence length="206" mass="23767">MIISKTVKIKIVPQNFKYFSNLGYKLSPLGAVKHGFEYYSIDVSVEHLKPGSNIDVECVCDKCSEHYTQRFCRNTDVCYECRSGKFKLGNKIGTKNKGKILVSMHGENHPRWNPNKSDYNKYASEVRRITNRNKSIYSKWENFDKIGLCGVEGAYQLDHKVSIKYGFYHHIPAEIIGCIDNLEIITWESNRDKSGKSSIDLWDLLK</sequence>
<dbReference type="EMBL" id="KJ000058">
    <property type="protein sequence ID" value="AHJ87009.2"/>
    <property type="molecule type" value="Genomic_DNA"/>
</dbReference>
<protein>
    <submittedName>
        <fullName evidence="1">Uncharacterized protein</fullName>
    </submittedName>
</protein>
<evidence type="ECO:0000313" key="2">
    <source>
        <dbReference type="Proteomes" id="UP000032000"/>
    </source>
</evidence>
<organism evidence="1 2">
    <name type="scientific">Salmonella phage STP4-a</name>
    <dbReference type="NCBI Taxonomy" id="1445860"/>
    <lineage>
        <taxon>Viruses</taxon>
        <taxon>Duplodnaviria</taxon>
        <taxon>Heunggongvirae</taxon>
        <taxon>Uroviricota</taxon>
        <taxon>Caudoviricetes</taxon>
        <taxon>Pantevenvirales</taxon>
        <taxon>Straboviridae</taxon>
        <taxon>Tevenvirinae</taxon>
        <taxon>Gelderlandvirus</taxon>
        <taxon>Gelderlandvirus stp4a</taxon>
    </lineage>
</organism>
<gene>
    <name evidence="1" type="ORF">STP4a_155</name>
</gene>
<evidence type="ECO:0000313" key="1">
    <source>
        <dbReference type="EMBL" id="AHJ87009.2"/>
    </source>
</evidence>
<dbReference type="RefSeq" id="YP_009126362.2">
    <property type="nucleotide sequence ID" value="NC_026607.2"/>
</dbReference>
<dbReference type="GeneID" id="23681172"/>
<dbReference type="KEGG" id="vg:23681172"/>